<proteinExistence type="predicted"/>
<accession>A0A504UU29</accession>
<dbReference type="RefSeq" id="WP_140826642.1">
    <property type="nucleotide sequence ID" value="NZ_VFYP01000001.1"/>
</dbReference>
<dbReference type="InterPro" id="IPR020846">
    <property type="entry name" value="MFS_dom"/>
</dbReference>
<keyword evidence="4 8" id="KW-0812">Transmembrane</keyword>
<dbReference type="PANTHER" id="PTHR23501">
    <property type="entry name" value="MAJOR FACILITATOR SUPERFAMILY"/>
    <property type="match status" value="1"/>
</dbReference>
<protein>
    <submittedName>
        <fullName evidence="10">MFS transporter</fullName>
    </submittedName>
</protein>
<dbReference type="InterPro" id="IPR011701">
    <property type="entry name" value="MFS"/>
</dbReference>
<feature type="transmembrane region" description="Helical" evidence="8">
    <location>
        <begin position="510"/>
        <end position="535"/>
    </location>
</feature>
<dbReference type="GO" id="GO:0005886">
    <property type="term" value="C:plasma membrane"/>
    <property type="evidence" value="ECO:0007669"/>
    <property type="project" value="UniProtKB-SubCell"/>
</dbReference>
<dbReference type="InterPro" id="IPR036259">
    <property type="entry name" value="MFS_trans_sf"/>
</dbReference>
<dbReference type="Pfam" id="PF07690">
    <property type="entry name" value="MFS_1"/>
    <property type="match status" value="1"/>
</dbReference>
<dbReference type="Gene3D" id="1.20.1720.10">
    <property type="entry name" value="Multidrug resistance protein D"/>
    <property type="match status" value="1"/>
</dbReference>
<evidence type="ECO:0000256" key="4">
    <source>
        <dbReference type="ARBA" id="ARBA00022692"/>
    </source>
</evidence>
<feature type="compositionally biased region" description="Low complexity" evidence="7">
    <location>
        <begin position="24"/>
        <end position="48"/>
    </location>
</feature>
<feature type="transmembrane region" description="Helical" evidence="8">
    <location>
        <begin position="98"/>
        <end position="116"/>
    </location>
</feature>
<evidence type="ECO:0000256" key="6">
    <source>
        <dbReference type="ARBA" id="ARBA00023136"/>
    </source>
</evidence>
<comment type="caution">
    <text evidence="10">The sequence shown here is derived from an EMBL/GenBank/DDBJ whole genome shotgun (WGS) entry which is preliminary data.</text>
</comment>
<dbReference type="OrthoDB" id="9812221at2"/>
<evidence type="ECO:0000313" key="11">
    <source>
        <dbReference type="Proteomes" id="UP000316429"/>
    </source>
</evidence>
<dbReference type="SUPFAM" id="SSF103473">
    <property type="entry name" value="MFS general substrate transporter"/>
    <property type="match status" value="1"/>
</dbReference>
<dbReference type="PROSITE" id="PS50850">
    <property type="entry name" value="MFS"/>
    <property type="match status" value="1"/>
</dbReference>
<gene>
    <name evidence="10" type="ORF">FJQ55_05350</name>
</gene>
<feature type="region of interest" description="Disordered" evidence="7">
    <location>
        <begin position="1"/>
        <end position="49"/>
    </location>
</feature>
<keyword evidence="2" id="KW-0813">Transport</keyword>
<feature type="transmembrane region" description="Helical" evidence="8">
    <location>
        <begin position="61"/>
        <end position="78"/>
    </location>
</feature>
<feature type="transmembrane region" description="Helical" evidence="8">
    <location>
        <begin position="453"/>
        <end position="476"/>
    </location>
</feature>
<dbReference type="Gene3D" id="1.20.1250.20">
    <property type="entry name" value="MFS general substrate transporter like domains"/>
    <property type="match status" value="1"/>
</dbReference>
<keyword evidence="11" id="KW-1185">Reference proteome</keyword>
<feature type="transmembrane region" description="Helical" evidence="8">
    <location>
        <begin position="272"/>
        <end position="297"/>
    </location>
</feature>
<dbReference type="AlphaFoldDB" id="A0A504UU29"/>
<feature type="transmembrane region" description="Helical" evidence="8">
    <location>
        <begin position="214"/>
        <end position="235"/>
    </location>
</feature>
<feature type="transmembrane region" description="Helical" evidence="8">
    <location>
        <begin position="407"/>
        <end position="432"/>
    </location>
</feature>
<feature type="transmembrane region" description="Helical" evidence="8">
    <location>
        <begin position="318"/>
        <end position="339"/>
    </location>
</feature>
<dbReference type="Proteomes" id="UP000316429">
    <property type="component" value="Unassembled WGS sequence"/>
</dbReference>
<keyword evidence="5 8" id="KW-1133">Transmembrane helix</keyword>
<keyword evidence="6 8" id="KW-0472">Membrane</keyword>
<reference evidence="10 11" key="1">
    <citation type="submission" date="2019-06" db="EMBL/GenBank/DDBJ databases">
        <title>Rhizobium sp. CL12 isolated from roots of soybean.</title>
        <authorList>
            <person name="Wang C."/>
        </authorList>
    </citation>
    <scope>NUCLEOTIDE SEQUENCE [LARGE SCALE GENOMIC DNA]</scope>
    <source>
        <strain evidence="10 11">CL12</strain>
    </source>
</reference>
<feature type="transmembrane region" description="Helical" evidence="8">
    <location>
        <begin position="189"/>
        <end position="208"/>
    </location>
</feature>
<evidence type="ECO:0000256" key="2">
    <source>
        <dbReference type="ARBA" id="ARBA00022448"/>
    </source>
</evidence>
<feature type="transmembrane region" description="Helical" evidence="8">
    <location>
        <begin position="128"/>
        <end position="147"/>
    </location>
</feature>
<dbReference type="CDD" id="cd17502">
    <property type="entry name" value="MFS_Azr1_MDR_like"/>
    <property type="match status" value="1"/>
</dbReference>
<name>A0A504UU29_9HYPH</name>
<feature type="transmembrane region" description="Helical" evidence="8">
    <location>
        <begin position="383"/>
        <end position="401"/>
    </location>
</feature>
<evidence type="ECO:0000256" key="1">
    <source>
        <dbReference type="ARBA" id="ARBA00004651"/>
    </source>
</evidence>
<dbReference type="GO" id="GO:0022857">
    <property type="term" value="F:transmembrane transporter activity"/>
    <property type="evidence" value="ECO:0007669"/>
    <property type="project" value="InterPro"/>
</dbReference>
<evidence type="ECO:0000256" key="8">
    <source>
        <dbReference type="SAM" id="Phobius"/>
    </source>
</evidence>
<sequence>MDNRLDPSDNPAGSGPAPRLEPHPATVSPPAASPPVTGNAASARPAAAGEGPLVTDPRLRLFVYLLLMSAMFMATLDNQIVSTALPTIVGEFGDLERFGWVGSAYLLTTSAVMPLYGKLGDLFGRKYVIMAAISIFTLGSLVCGLAVSMNTLIAARVLQALGGGGIMVSIFSINADLFEPRERARYQSYSSLVLMASGALGPVLGGTLSDLFGWRSIFLVNLPIGIAVLTGLAILLPYRKPHRKPTIDYAGALLLAGAVASIVFWADSAQIFGSLLALQSLGVVAFGVLCAIGWVLIERRAPEPVVPLSLFSKPTINLLLILSIVSGGIGIGSVNYVALFLQTTTGLSPSMAGLLFIATTGGIAIGSLTSGRLIARSGRYKPFSIASAALGVISFAVFSFVHAGTPVLLIGLVMLLQGFGVGIGQQVPVIGVQNAASKADVGAATGTVTLTRMGGAAIAISIYGAIIGTGLSHVAIPLPGGQDFRNLTPEILSTLPDATRALVANAYADAFVPLFMTASGMMVIGLIAALLLPNIRLPTAVERKP</sequence>
<evidence type="ECO:0000256" key="5">
    <source>
        <dbReference type="ARBA" id="ARBA00022989"/>
    </source>
</evidence>
<feature type="transmembrane region" description="Helical" evidence="8">
    <location>
        <begin position="247"/>
        <end position="266"/>
    </location>
</feature>
<dbReference type="EMBL" id="VFYP01000001">
    <property type="protein sequence ID" value="TPP10291.1"/>
    <property type="molecule type" value="Genomic_DNA"/>
</dbReference>
<feature type="transmembrane region" description="Helical" evidence="8">
    <location>
        <begin position="351"/>
        <end position="371"/>
    </location>
</feature>
<keyword evidence="3" id="KW-1003">Cell membrane</keyword>
<dbReference type="FunFam" id="1.20.1720.10:FF:000004">
    <property type="entry name" value="EmrB/QacA family drug resistance transporter"/>
    <property type="match status" value="1"/>
</dbReference>
<evidence type="ECO:0000259" key="9">
    <source>
        <dbReference type="PROSITE" id="PS50850"/>
    </source>
</evidence>
<feature type="transmembrane region" description="Helical" evidence="8">
    <location>
        <begin position="153"/>
        <end position="177"/>
    </location>
</feature>
<organism evidence="10 11">
    <name type="scientific">Rhizobium glycinendophyticum</name>
    <dbReference type="NCBI Taxonomy" id="2589807"/>
    <lineage>
        <taxon>Bacteria</taxon>
        <taxon>Pseudomonadati</taxon>
        <taxon>Pseudomonadota</taxon>
        <taxon>Alphaproteobacteria</taxon>
        <taxon>Hyphomicrobiales</taxon>
        <taxon>Rhizobiaceae</taxon>
        <taxon>Rhizobium/Agrobacterium group</taxon>
        <taxon>Rhizobium</taxon>
    </lineage>
</organism>
<dbReference type="PANTHER" id="PTHR23501:SF197">
    <property type="entry name" value="COMD"/>
    <property type="match status" value="1"/>
</dbReference>
<comment type="subcellular location">
    <subcellularLocation>
        <location evidence="1">Cell membrane</location>
        <topology evidence="1">Multi-pass membrane protein</topology>
    </subcellularLocation>
</comment>
<feature type="domain" description="Major facilitator superfamily (MFS) profile" evidence="9">
    <location>
        <begin position="63"/>
        <end position="537"/>
    </location>
</feature>
<evidence type="ECO:0000256" key="7">
    <source>
        <dbReference type="SAM" id="MobiDB-lite"/>
    </source>
</evidence>
<evidence type="ECO:0000313" key="10">
    <source>
        <dbReference type="EMBL" id="TPP10291.1"/>
    </source>
</evidence>
<evidence type="ECO:0000256" key="3">
    <source>
        <dbReference type="ARBA" id="ARBA00022475"/>
    </source>
</evidence>